<evidence type="ECO:0000259" key="6">
    <source>
        <dbReference type="PROSITE" id="PS51194"/>
    </source>
</evidence>
<keyword evidence="2" id="KW-0378">Hydrolase</keyword>
<evidence type="ECO:0000256" key="1">
    <source>
        <dbReference type="ARBA" id="ARBA00022763"/>
    </source>
</evidence>
<dbReference type="PROSITE" id="PS50090">
    <property type="entry name" value="MYB_LIKE"/>
    <property type="match status" value="1"/>
</dbReference>
<dbReference type="CDD" id="cd00167">
    <property type="entry name" value="SANT"/>
    <property type="match status" value="1"/>
</dbReference>
<dbReference type="Proteomes" id="UP000265140">
    <property type="component" value="Chromosome 13"/>
</dbReference>
<reference evidence="7" key="3">
    <citation type="submission" date="2025-08" db="UniProtKB">
        <authorList>
            <consortium name="Ensembl"/>
        </authorList>
    </citation>
    <scope>IDENTIFICATION</scope>
</reference>
<evidence type="ECO:0000256" key="4">
    <source>
        <dbReference type="SAM" id="MobiDB-lite"/>
    </source>
</evidence>
<evidence type="ECO:0000256" key="2">
    <source>
        <dbReference type="ARBA" id="ARBA00022801"/>
    </source>
</evidence>
<evidence type="ECO:0008006" key="9">
    <source>
        <dbReference type="Google" id="ProtNLM"/>
    </source>
</evidence>
<dbReference type="CDD" id="cd18793">
    <property type="entry name" value="SF2_C_SNF"/>
    <property type="match status" value="1"/>
</dbReference>
<dbReference type="InterPro" id="IPR009057">
    <property type="entry name" value="Homeodomain-like_sf"/>
</dbReference>
<dbReference type="InterPro" id="IPR001005">
    <property type="entry name" value="SANT/Myb"/>
</dbReference>
<gene>
    <name evidence="7" type="primary">EP400</name>
</gene>
<feature type="domain" description="Helicase C-terminal" evidence="6">
    <location>
        <begin position="39"/>
        <end position="196"/>
    </location>
</feature>
<dbReference type="InterPro" id="IPR001650">
    <property type="entry name" value="Helicase_C-like"/>
</dbReference>
<keyword evidence="3" id="KW-0234">DNA repair</keyword>
<dbReference type="Gene3D" id="1.10.10.60">
    <property type="entry name" value="Homeodomain-like"/>
    <property type="match status" value="1"/>
</dbReference>
<organism evidence="7 8">
    <name type="scientific">Esox lucius</name>
    <name type="common">Northern pike</name>
    <dbReference type="NCBI Taxonomy" id="8010"/>
    <lineage>
        <taxon>Eukaryota</taxon>
        <taxon>Metazoa</taxon>
        <taxon>Chordata</taxon>
        <taxon>Craniata</taxon>
        <taxon>Vertebrata</taxon>
        <taxon>Euteleostomi</taxon>
        <taxon>Actinopterygii</taxon>
        <taxon>Neopterygii</taxon>
        <taxon>Teleostei</taxon>
        <taxon>Protacanthopterygii</taxon>
        <taxon>Esociformes</taxon>
        <taxon>Esocidae</taxon>
        <taxon>Esox</taxon>
    </lineage>
</organism>
<dbReference type="Gene3D" id="3.40.50.300">
    <property type="entry name" value="P-loop containing nucleotide triphosphate hydrolases"/>
    <property type="match status" value="1"/>
</dbReference>
<dbReference type="GeneTree" id="ENSGT00940000154764"/>
<dbReference type="Bgee" id="ENSELUG00000020525">
    <property type="expression patterns" value="Expressed in embryo and 15 other cell types or tissues"/>
</dbReference>
<accession>A0A6Q2XF64</accession>
<dbReference type="GO" id="GO:0006281">
    <property type="term" value="P:DNA repair"/>
    <property type="evidence" value="ECO:0007669"/>
    <property type="project" value="UniProtKB-KW"/>
</dbReference>
<evidence type="ECO:0000313" key="7">
    <source>
        <dbReference type="Ensembl" id="ENSELUP00000051795.2"/>
    </source>
</evidence>
<proteinExistence type="predicted"/>
<dbReference type="InterPro" id="IPR049730">
    <property type="entry name" value="SNF2/RAD54-like_C"/>
</dbReference>
<keyword evidence="8" id="KW-1185">Reference proteome</keyword>
<dbReference type="PANTHER" id="PTHR46459:SF1">
    <property type="entry name" value="E1A-BINDING PROTEIN P400"/>
    <property type="match status" value="1"/>
</dbReference>
<feature type="domain" description="Myb-like" evidence="5">
    <location>
        <begin position="490"/>
        <end position="551"/>
    </location>
</feature>
<dbReference type="InterPro" id="IPR027417">
    <property type="entry name" value="P-loop_NTPase"/>
</dbReference>
<evidence type="ECO:0000259" key="5">
    <source>
        <dbReference type="PROSITE" id="PS50090"/>
    </source>
</evidence>
<reference evidence="7" key="4">
    <citation type="submission" date="2025-09" db="UniProtKB">
        <authorList>
            <consortium name="Ensembl"/>
        </authorList>
    </citation>
    <scope>IDENTIFICATION</scope>
</reference>
<evidence type="ECO:0000313" key="8">
    <source>
        <dbReference type="Proteomes" id="UP000265140"/>
    </source>
</evidence>
<dbReference type="Pfam" id="PF00271">
    <property type="entry name" value="Helicase_C"/>
    <property type="match status" value="1"/>
</dbReference>
<protein>
    <recommendedName>
        <fullName evidence="9">E1A binding protein p400</fullName>
    </recommendedName>
</protein>
<dbReference type="GO" id="GO:0035267">
    <property type="term" value="C:NuA4 histone acetyltransferase complex"/>
    <property type="evidence" value="ECO:0007669"/>
    <property type="project" value="TreeGrafter"/>
</dbReference>
<dbReference type="Ensembl" id="ENSELUT00000044835.2">
    <property type="protein sequence ID" value="ENSELUP00000051795.2"/>
    <property type="gene ID" value="ENSELUG00000020525.3"/>
</dbReference>
<sequence length="653" mass="74946">KRIELQETAAPHSAEIRRLATGPLVQFPDLQLMQMDSGKLEALAILLHKLRSENRRVLIFTQMLKMLDILEAFLDYRQLTYIRVDESLPVDERQEHMKAFNRNRQVFCSILTNRCCTAVGTVFDADTIIFYDTDLNPSMDSRTQEWCDKIGRSKDIHIYRLESGNSIEEKLLKNGTKDLIREVAAQGTDYTLAFLTQRTIQDLFEVEAGSGEKVEEFVVLHQEPSPSEAISPRVARPYIQALHSISLDTSPSEQQQEESRGVQEEDLEESQAKEEPSQLTELNAVMDQLTPIEKYALQYLEYLHVSEDELVRLMCAKRGWEMQHLQKLKAEDGERMTVEEEEDLFTYTREDAYNMEYVFDGEDGQTEIMPLWTPPTPPQDDNDIYIDSVICLMYDSTPMPESKLPPVYIRKEHKRLKMDPSAAGRKKKKGHGETVIPPRSLFEKASLLKVRREGKDQKKNFSLKQQAPFAKPLPSLVKPAMEAGQDNPEWLISEDWALLQAVKQLLELPLNLTIVSPAHTPNWDLVSDVVNSCSRIYRSPKQCRSRYENVIIPREEGKSKNSRPLRTCQIYTQDDNATHIQLYSSRFELMKIIASKRSPPIKPLLGMNPFQKNPKHASVLAESGISYDKPLPPIQVATQRAERIAKEKKVCTR</sequence>
<keyword evidence="1" id="KW-0227">DNA damage</keyword>
<dbReference type="GO" id="GO:0003682">
    <property type="term" value="F:chromatin binding"/>
    <property type="evidence" value="ECO:0007669"/>
    <property type="project" value="TreeGrafter"/>
</dbReference>
<dbReference type="AlphaFoldDB" id="A0A6Q2XF64"/>
<dbReference type="GO" id="GO:0016787">
    <property type="term" value="F:hydrolase activity"/>
    <property type="evidence" value="ECO:0007669"/>
    <property type="project" value="UniProtKB-KW"/>
</dbReference>
<reference evidence="8" key="1">
    <citation type="journal article" date="2014" name="PLoS ONE">
        <title>The genome and linkage map of the northern pike (Esox lucius): conserved synteny revealed between the salmonid sister group and the Neoteleostei.</title>
        <authorList>
            <person name="Rondeau E.B."/>
            <person name="Minkley D.R."/>
            <person name="Leong J.S."/>
            <person name="Messmer A.M."/>
            <person name="Jantzen J.R."/>
            <person name="von Schalburg K.R."/>
            <person name="Lemon C."/>
            <person name="Bird N.H."/>
            <person name="Koop B.F."/>
        </authorList>
    </citation>
    <scope>NUCLEOTIDE SEQUENCE</scope>
</reference>
<reference evidence="7" key="2">
    <citation type="submission" date="2020-02" db="EMBL/GenBank/DDBJ databases">
        <title>Esox lucius (northern pike) genome, fEsoLuc1, primary haplotype.</title>
        <authorList>
            <person name="Myers G."/>
            <person name="Karagic N."/>
            <person name="Meyer A."/>
            <person name="Pippel M."/>
            <person name="Reichard M."/>
            <person name="Winkler S."/>
            <person name="Tracey A."/>
            <person name="Sims Y."/>
            <person name="Howe K."/>
            <person name="Rhie A."/>
            <person name="Formenti G."/>
            <person name="Durbin R."/>
            <person name="Fedrigo O."/>
            <person name="Jarvis E.D."/>
        </authorList>
    </citation>
    <scope>NUCLEOTIDE SEQUENCE [LARGE SCALE GENOMIC DNA]</scope>
</reference>
<dbReference type="PROSITE" id="PS51194">
    <property type="entry name" value="HELICASE_CTER"/>
    <property type="match status" value="1"/>
</dbReference>
<dbReference type="SUPFAM" id="SSF46689">
    <property type="entry name" value="Homeodomain-like"/>
    <property type="match status" value="1"/>
</dbReference>
<evidence type="ECO:0000256" key="3">
    <source>
        <dbReference type="ARBA" id="ARBA00023204"/>
    </source>
</evidence>
<dbReference type="GO" id="GO:0000812">
    <property type="term" value="C:Swr1 complex"/>
    <property type="evidence" value="ECO:0007669"/>
    <property type="project" value="TreeGrafter"/>
</dbReference>
<feature type="region of interest" description="Disordered" evidence="4">
    <location>
        <begin position="246"/>
        <end position="278"/>
    </location>
</feature>
<dbReference type="PANTHER" id="PTHR46459">
    <property type="entry name" value="E1A-BINDING PROTEIN P400-RELATED"/>
    <property type="match status" value="1"/>
</dbReference>
<name>A0A6Q2XF64_ESOLU</name>
<dbReference type="SUPFAM" id="SSF52540">
    <property type="entry name" value="P-loop containing nucleoside triphosphate hydrolases"/>
    <property type="match status" value="1"/>
</dbReference>